<accession>A0AAV3Y215</accession>
<dbReference type="Proteomes" id="UP000735302">
    <property type="component" value="Unassembled WGS sequence"/>
</dbReference>
<sequence>MDEAARVFSENKTDNPELWYMTFSPRLGDSRRDGSMGHQSHKSFEGFLWGNPRRVESKSYQNERQAIRSSASEGNNKGLMH</sequence>
<name>A0AAV3Y215_9GAST</name>
<dbReference type="EMBL" id="BLXT01000383">
    <property type="protein sequence ID" value="GFN76392.1"/>
    <property type="molecule type" value="Genomic_DNA"/>
</dbReference>
<evidence type="ECO:0000256" key="1">
    <source>
        <dbReference type="SAM" id="MobiDB-lite"/>
    </source>
</evidence>
<gene>
    <name evidence="2" type="ORF">PoB_000289800</name>
</gene>
<feature type="region of interest" description="Disordered" evidence="1">
    <location>
        <begin position="58"/>
        <end position="81"/>
    </location>
</feature>
<protein>
    <submittedName>
        <fullName evidence="2">Uncharacterized protein</fullName>
    </submittedName>
</protein>
<evidence type="ECO:0000313" key="2">
    <source>
        <dbReference type="EMBL" id="GFN76392.1"/>
    </source>
</evidence>
<comment type="caution">
    <text evidence="2">The sequence shown here is derived from an EMBL/GenBank/DDBJ whole genome shotgun (WGS) entry which is preliminary data.</text>
</comment>
<feature type="compositionally biased region" description="Polar residues" evidence="1">
    <location>
        <begin position="58"/>
        <end position="75"/>
    </location>
</feature>
<proteinExistence type="predicted"/>
<keyword evidence="3" id="KW-1185">Reference proteome</keyword>
<dbReference type="AlphaFoldDB" id="A0AAV3Y215"/>
<organism evidence="2 3">
    <name type="scientific">Plakobranchus ocellatus</name>
    <dbReference type="NCBI Taxonomy" id="259542"/>
    <lineage>
        <taxon>Eukaryota</taxon>
        <taxon>Metazoa</taxon>
        <taxon>Spiralia</taxon>
        <taxon>Lophotrochozoa</taxon>
        <taxon>Mollusca</taxon>
        <taxon>Gastropoda</taxon>
        <taxon>Heterobranchia</taxon>
        <taxon>Euthyneura</taxon>
        <taxon>Panpulmonata</taxon>
        <taxon>Sacoglossa</taxon>
        <taxon>Placobranchoidea</taxon>
        <taxon>Plakobranchidae</taxon>
        <taxon>Plakobranchus</taxon>
    </lineage>
</organism>
<evidence type="ECO:0000313" key="3">
    <source>
        <dbReference type="Proteomes" id="UP000735302"/>
    </source>
</evidence>
<reference evidence="2 3" key="1">
    <citation type="journal article" date="2021" name="Elife">
        <title>Chloroplast acquisition without the gene transfer in kleptoplastic sea slugs, Plakobranchus ocellatus.</title>
        <authorList>
            <person name="Maeda T."/>
            <person name="Takahashi S."/>
            <person name="Yoshida T."/>
            <person name="Shimamura S."/>
            <person name="Takaki Y."/>
            <person name="Nagai Y."/>
            <person name="Toyoda A."/>
            <person name="Suzuki Y."/>
            <person name="Arimoto A."/>
            <person name="Ishii H."/>
            <person name="Satoh N."/>
            <person name="Nishiyama T."/>
            <person name="Hasebe M."/>
            <person name="Maruyama T."/>
            <person name="Minagawa J."/>
            <person name="Obokata J."/>
            <person name="Shigenobu S."/>
        </authorList>
    </citation>
    <scope>NUCLEOTIDE SEQUENCE [LARGE SCALE GENOMIC DNA]</scope>
</reference>